<proteinExistence type="predicted"/>
<protein>
    <submittedName>
        <fullName evidence="1">HAD family phosphatase</fullName>
    </submittedName>
</protein>
<dbReference type="InterPro" id="IPR006439">
    <property type="entry name" value="HAD-SF_hydro_IA"/>
</dbReference>
<dbReference type="InterPro" id="IPR023198">
    <property type="entry name" value="PGP-like_dom2"/>
</dbReference>
<evidence type="ECO:0000313" key="2">
    <source>
        <dbReference type="Proteomes" id="UP000676246"/>
    </source>
</evidence>
<sequence length="208" mass="23311">MKPTHLIFDFGGVVFQWNPVRLIARVLPERANTPEAADQWKDRFFQGYTGDWGAFDGGHATAEETAQRIAARTGLTLAEVQAVLDAVPDALAPVPEMVALLRRLRAAGHRLYFLSNMPAPYADHLRRTHDFLLGFEDGIFSSEVRLQKPDPAIYALALKRFEITPRDSLFIDDHLANIEASNRFGLPALLFTDPARLERDLASRGIRC</sequence>
<dbReference type="Proteomes" id="UP000676246">
    <property type="component" value="Unassembled WGS sequence"/>
</dbReference>
<dbReference type="Gene3D" id="1.10.150.240">
    <property type="entry name" value="Putative phosphatase, domain 2"/>
    <property type="match status" value="1"/>
</dbReference>
<dbReference type="EMBL" id="JAGQDD010000007">
    <property type="protein sequence ID" value="MBQ0931225.1"/>
    <property type="molecule type" value="Genomic_DNA"/>
</dbReference>
<comment type="caution">
    <text evidence="1">The sequence shown here is derived from an EMBL/GenBank/DDBJ whole genome shotgun (WGS) entry which is preliminary data.</text>
</comment>
<dbReference type="CDD" id="cd02603">
    <property type="entry name" value="HAD_sEH-N_like"/>
    <property type="match status" value="1"/>
</dbReference>
<dbReference type="AlphaFoldDB" id="A0A940YAN1"/>
<dbReference type="RefSeq" id="WP_210854198.1">
    <property type="nucleotide sequence ID" value="NZ_JAGQDD010000007.1"/>
</dbReference>
<reference evidence="1 2" key="1">
    <citation type="submission" date="2021-04" db="EMBL/GenBank/DDBJ databases">
        <title>The genome sequence of Ideonella sp. 3Y2.</title>
        <authorList>
            <person name="Liu Y."/>
        </authorList>
    </citation>
    <scope>NUCLEOTIDE SEQUENCE [LARGE SCALE GENOMIC DNA]</scope>
    <source>
        <strain evidence="1 2">3Y2</strain>
    </source>
</reference>
<dbReference type="Pfam" id="PF00702">
    <property type="entry name" value="Hydrolase"/>
    <property type="match status" value="1"/>
</dbReference>
<dbReference type="SUPFAM" id="SSF56784">
    <property type="entry name" value="HAD-like"/>
    <property type="match status" value="1"/>
</dbReference>
<dbReference type="InterPro" id="IPR036412">
    <property type="entry name" value="HAD-like_sf"/>
</dbReference>
<dbReference type="NCBIfam" id="TIGR01549">
    <property type="entry name" value="HAD-SF-IA-v1"/>
    <property type="match status" value="1"/>
</dbReference>
<dbReference type="InterPro" id="IPR023214">
    <property type="entry name" value="HAD_sf"/>
</dbReference>
<dbReference type="PANTHER" id="PTHR43611:SF3">
    <property type="entry name" value="FLAVIN MONONUCLEOTIDE HYDROLASE 1, CHLOROPLATIC"/>
    <property type="match status" value="1"/>
</dbReference>
<dbReference type="PRINTS" id="PR00413">
    <property type="entry name" value="HADHALOGNASE"/>
</dbReference>
<dbReference type="NCBIfam" id="TIGR01509">
    <property type="entry name" value="HAD-SF-IA-v3"/>
    <property type="match status" value="1"/>
</dbReference>
<keyword evidence="2" id="KW-1185">Reference proteome</keyword>
<dbReference type="Gene3D" id="3.40.50.1000">
    <property type="entry name" value="HAD superfamily/HAD-like"/>
    <property type="match status" value="1"/>
</dbReference>
<gene>
    <name evidence="1" type="ORF">KAK03_12080</name>
</gene>
<name>A0A940YAN1_9BURK</name>
<accession>A0A940YAN1</accession>
<dbReference type="PANTHER" id="PTHR43611">
    <property type="entry name" value="ALPHA-D-GLUCOSE 1-PHOSPHATE PHOSPHATASE"/>
    <property type="match status" value="1"/>
</dbReference>
<organism evidence="1 2">
    <name type="scientific">Ideonella alba</name>
    <dbReference type="NCBI Taxonomy" id="2824118"/>
    <lineage>
        <taxon>Bacteria</taxon>
        <taxon>Pseudomonadati</taxon>
        <taxon>Pseudomonadota</taxon>
        <taxon>Betaproteobacteria</taxon>
        <taxon>Burkholderiales</taxon>
        <taxon>Sphaerotilaceae</taxon>
        <taxon>Ideonella</taxon>
    </lineage>
</organism>
<dbReference type="SFLD" id="SFLDS00003">
    <property type="entry name" value="Haloacid_Dehalogenase"/>
    <property type="match status" value="1"/>
</dbReference>
<dbReference type="SFLD" id="SFLDG01129">
    <property type="entry name" value="C1.5:_HAD__Beta-PGM__Phosphata"/>
    <property type="match status" value="1"/>
</dbReference>
<evidence type="ECO:0000313" key="1">
    <source>
        <dbReference type="EMBL" id="MBQ0931225.1"/>
    </source>
</evidence>